<name>A0A4Z1NYQ9_9PEZI</name>
<feature type="region of interest" description="Disordered" evidence="1">
    <location>
        <begin position="424"/>
        <end position="529"/>
    </location>
</feature>
<sequence length="675" mass="75393">MANGAPISENQILRLRDPAENDENNWATFDLRSVEVVDKKGKLVNLLHADANHPVTVTGTLQVSKGNAGLLLPTATRLKNAIVQVKNVTHFAYGAYANGDVDFWAAGLAGWHCIKPADNYTAIFHDMIEAVHIFYFIADSYGSQQRPRWDELFENVSFELDLSLWEEIDQEQYARIHHITSEAAAEKIYSHGQFLASRMMKGDEGIKWGHTSFYQHLRKVQPTSFGLIAPTPPPTKPAPAQTVPARIASSRAAPAPTATSRPAQSRLTSLRATKPKSMARFSGTNPSRSSRRSRLTEAEELAATRLRETRNSQHRGLLLSEVNKSKARDLWKFMQKTVNNSRPSAAEVTLDSIAHSIVQFYTVEDEDRATEYLQVLAADLVPLMQAKRQRQYDWPNLPIYEDLIESKPTAAAKRRVAAMELELRAHPLSDEEDEDEESALSESSEEEVLDETDHHTMSVLRPKSGTKFSGKAASRKGKGKAPQIGDSEPPDEDTEVMDVDTPSKRKSMSEDEEEEESYPRKRFTRSQGDHDQELEDLEFEAQQAKSTGLPLRKKAQSNGVKPNVPAPVVISEPIFTTRAQEPGDVWTCPREGCLHKVYGASDNGALIKEHHLEHDEVFNLVRSEENRTNLPVSALLKRIREMAESQHGPRLGQMGMGGDTSPMTTVFPAPIVRRV</sequence>
<organism evidence="2 3">
    <name type="scientific">Venturia nashicola</name>
    <dbReference type="NCBI Taxonomy" id="86259"/>
    <lineage>
        <taxon>Eukaryota</taxon>
        <taxon>Fungi</taxon>
        <taxon>Dikarya</taxon>
        <taxon>Ascomycota</taxon>
        <taxon>Pezizomycotina</taxon>
        <taxon>Dothideomycetes</taxon>
        <taxon>Pleosporomycetidae</taxon>
        <taxon>Venturiales</taxon>
        <taxon>Venturiaceae</taxon>
        <taxon>Venturia</taxon>
    </lineage>
</organism>
<evidence type="ECO:0000313" key="3">
    <source>
        <dbReference type="Proteomes" id="UP000298493"/>
    </source>
</evidence>
<evidence type="ECO:0000256" key="1">
    <source>
        <dbReference type="SAM" id="MobiDB-lite"/>
    </source>
</evidence>
<dbReference type="STRING" id="86259.A0A4Z1NYQ9"/>
<feature type="region of interest" description="Disordered" evidence="1">
    <location>
        <begin position="226"/>
        <end position="295"/>
    </location>
</feature>
<feature type="compositionally biased region" description="Low complexity" evidence="1">
    <location>
        <begin position="238"/>
        <end position="263"/>
    </location>
</feature>
<keyword evidence="3" id="KW-1185">Reference proteome</keyword>
<proteinExistence type="predicted"/>
<evidence type="ECO:0000313" key="2">
    <source>
        <dbReference type="EMBL" id="TID18778.1"/>
    </source>
</evidence>
<feature type="region of interest" description="Disordered" evidence="1">
    <location>
        <begin position="646"/>
        <end position="669"/>
    </location>
</feature>
<dbReference type="AlphaFoldDB" id="A0A4Z1NYQ9"/>
<dbReference type="Proteomes" id="UP000298493">
    <property type="component" value="Unassembled WGS sequence"/>
</dbReference>
<accession>A0A4Z1NYQ9</accession>
<feature type="compositionally biased region" description="Acidic residues" evidence="1">
    <location>
        <begin position="430"/>
        <end position="450"/>
    </location>
</feature>
<reference evidence="2 3" key="1">
    <citation type="submission" date="2019-04" db="EMBL/GenBank/DDBJ databases">
        <title>High contiguity whole genome sequence and gene annotation resource for two Venturia nashicola isolates.</title>
        <authorList>
            <person name="Prokchorchik M."/>
            <person name="Won K."/>
            <person name="Lee Y."/>
            <person name="Choi E.D."/>
            <person name="Segonzac C."/>
            <person name="Sohn K.H."/>
        </authorList>
    </citation>
    <scope>NUCLEOTIDE SEQUENCE [LARGE SCALE GENOMIC DNA]</scope>
    <source>
        <strain evidence="2 3">PRI2</strain>
    </source>
</reference>
<dbReference type="EMBL" id="SNSC02000013">
    <property type="protein sequence ID" value="TID18778.1"/>
    <property type="molecule type" value="Genomic_DNA"/>
</dbReference>
<feature type="compositionally biased region" description="Acidic residues" evidence="1">
    <location>
        <begin position="488"/>
        <end position="498"/>
    </location>
</feature>
<comment type="caution">
    <text evidence="2">The sequence shown here is derived from an EMBL/GenBank/DDBJ whole genome shotgun (WGS) entry which is preliminary data.</text>
</comment>
<gene>
    <name evidence="2" type="ORF">E6O75_ATG05899</name>
</gene>
<protein>
    <submittedName>
        <fullName evidence="2">Uncharacterized protein</fullName>
    </submittedName>
</protein>